<dbReference type="InterPro" id="IPR038731">
    <property type="entry name" value="RgtA/B/C-like"/>
</dbReference>
<name>A0ABT2ZW36_9RHOB</name>
<dbReference type="Proteomes" id="UP001526166">
    <property type="component" value="Unassembled WGS sequence"/>
</dbReference>
<feature type="transmembrane region" description="Helical" evidence="8">
    <location>
        <begin position="287"/>
        <end position="308"/>
    </location>
</feature>
<reference evidence="10 11" key="1">
    <citation type="submission" date="2022-10" db="EMBL/GenBank/DDBJ databases">
        <title>Sinirhodobacter sp. nov., isolated from ocean surface sediments.</title>
        <authorList>
            <person name="He W."/>
            <person name="Wang L."/>
            <person name="Zhang D.-F."/>
        </authorList>
    </citation>
    <scope>NUCLEOTIDE SEQUENCE [LARGE SCALE GENOMIC DNA]</scope>
    <source>
        <strain evidence="10 11">WL0115</strain>
    </source>
</reference>
<gene>
    <name evidence="10" type="ORF">OE699_01500</name>
</gene>
<evidence type="ECO:0000313" key="10">
    <source>
        <dbReference type="EMBL" id="MCV2877515.1"/>
    </source>
</evidence>
<dbReference type="RefSeq" id="WP_263846828.1">
    <property type="nucleotide sequence ID" value="NZ_JAOWKW010000001.1"/>
</dbReference>
<feature type="transmembrane region" description="Helical" evidence="8">
    <location>
        <begin position="195"/>
        <end position="214"/>
    </location>
</feature>
<feature type="transmembrane region" description="Helical" evidence="8">
    <location>
        <begin position="344"/>
        <end position="364"/>
    </location>
</feature>
<evidence type="ECO:0000256" key="1">
    <source>
        <dbReference type="ARBA" id="ARBA00004651"/>
    </source>
</evidence>
<evidence type="ECO:0000259" key="9">
    <source>
        <dbReference type="Pfam" id="PF13231"/>
    </source>
</evidence>
<dbReference type="PANTHER" id="PTHR33908:SF11">
    <property type="entry name" value="MEMBRANE PROTEIN"/>
    <property type="match status" value="1"/>
</dbReference>
<dbReference type="Pfam" id="PF13231">
    <property type="entry name" value="PMT_2"/>
    <property type="match status" value="1"/>
</dbReference>
<dbReference type="PANTHER" id="PTHR33908">
    <property type="entry name" value="MANNOSYLTRANSFERASE YKCB-RELATED"/>
    <property type="match status" value="1"/>
</dbReference>
<organism evidence="10 11">
    <name type="scientific">Sedimentimonas flavescens</name>
    <dbReference type="NCBI Taxonomy" id="2851012"/>
    <lineage>
        <taxon>Bacteria</taxon>
        <taxon>Pseudomonadati</taxon>
        <taxon>Pseudomonadota</taxon>
        <taxon>Alphaproteobacteria</taxon>
        <taxon>Rhodobacterales</taxon>
        <taxon>Rhodobacter group</taxon>
        <taxon>Sedimentimonas</taxon>
    </lineage>
</organism>
<evidence type="ECO:0000256" key="6">
    <source>
        <dbReference type="ARBA" id="ARBA00022989"/>
    </source>
</evidence>
<dbReference type="EMBL" id="JAOWKW010000001">
    <property type="protein sequence ID" value="MCV2877515.1"/>
    <property type="molecule type" value="Genomic_DNA"/>
</dbReference>
<comment type="subcellular location">
    <subcellularLocation>
        <location evidence="1">Cell membrane</location>
        <topology evidence="1">Multi-pass membrane protein</topology>
    </subcellularLocation>
</comment>
<feature type="domain" description="Glycosyltransferase RgtA/B/C/D-like" evidence="9">
    <location>
        <begin position="53"/>
        <end position="204"/>
    </location>
</feature>
<feature type="transmembrane region" description="Helical" evidence="8">
    <location>
        <begin position="87"/>
        <end position="110"/>
    </location>
</feature>
<proteinExistence type="predicted"/>
<accession>A0ABT2ZW36</accession>
<keyword evidence="2" id="KW-1003">Cell membrane</keyword>
<comment type="caution">
    <text evidence="10">The sequence shown here is derived from an EMBL/GenBank/DDBJ whole genome shotgun (WGS) entry which is preliminary data.</text>
</comment>
<sequence>MRQESLTLALVLAAYFALQVTLRIWIGTGLQLDEAELVMRAQEFHWGYGPQLPLFNWLQLLTFKLIGVNIAALAIAKNACLWLGYMLAYLALARFVPAGRAAIATVGLILLPEIAWEAQRTLSHSVALILSTSAFLFALFGVVRYGRWRDWIVLGIVVGLGGLSKYNFWILPFSAALALWILPPRGWAALSWGRVGAAVAAALAILAGPMLWIARHPDIAFASASKIRRSERAVLDLPFLGGVAETLQGYVLALILAALVALLARLWPRGTAPRPTTEDEAVWLRKLLLAMSVFGCALIAVIMGVADATRVTPRWLIPLAMPGALGLMLWALEAGPRRAGRVIAAAAGVVGVAVTIGIFVVFGLKPSRLSYDFTPLRAEISAILAETADPGIERLTGAGWLMGSLVLLEPDLPVKRPPPLGPALVPAARVVQLRVTEDAEAGAPPQPAAILEQSRAVRVPDRIDPRQGMSVMVEIWRLP</sequence>
<evidence type="ECO:0000256" key="4">
    <source>
        <dbReference type="ARBA" id="ARBA00022679"/>
    </source>
</evidence>
<feature type="transmembrane region" description="Helical" evidence="8">
    <location>
        <begin position="122"/>
        <end position="145"/>
    </location>
</feature>
<keyword evidence="7 8" id="KW-0472">Membrane</keyword>
<keyword evidence="3" id="KW-0328">Glycosyltransferase</keyword>
<feature type="transmembrane region" description="Helical" evidence="8">
    <location>
        <begin position="315"/>
        <end position="332"/>
    </location>
</feature>
<evidence type="ECO:0000256" key="8">
    <source>
        <dbReference type="SAM" id="Phobius"/>
    </source>
</evidence>
<keyword evidence="4" id="KW-0808">Transferase</keyword>
<dbReference type="InterPro" id="IPR050297">
    <property type="entry name" value="LipidA_mod_glycosyltrf_83"/>
</dbReference>
<keyword evidence="5 8" id="KW-0812">Transmembrane</keyword>
<evidence type="ECO:0000313" key="11">
    <source>
        <dbReference type="Proteomes" id="UP001526166"/>
    </source>
</evidence>
<protein>
    <submittedName>
        <fullName evidence="10">Glycosyltransferase family 39 protein</fullName>
    </submittedName>
</protein>
<keyword evidence="6 8" id="KW-1133">Transmembrane helix</keyword>
<evidence type="ECO:0000256" key="2">
    <source>
        <dbReference type="ARBA" id="ARBA00022475"/>
    </source>
</evidence>
<evidence type="ECO:0000256" key="7">
    <source>
        <dbReference type="ARBA" id="ARBA00023136"/>
    </source>
</evidence>
<keyword evidence="11" id="KW-1185">Reference proteome</keyword>
<feature type="transmembrane region" description="Helical" evidence="8">
    <location>
        <begin position="234"/>
        <end position="267"/>
    </location>
</feature>
<feature type="transmembrane region" description="Helical" evidence="8">
    <location>
        <begin position="54"/>
        <end position="75"/>
    </location>
</feature>
<evidence type="ECO:0000256" key="3">
    <source>
        <dbReference type="ARBA" id="ARBA00022676"/>
    </source>
</evidence>
<evidence type="ECO:0000256" key="5">
    <source>
        <dbReference type="ARBA" id="ARBA00022692"/>
    </source>
</evidence>